<keyword evidence="1" id="KW-0945">Host-virus interaction</keyword>
<evidence type="ECO:0000256" key="4">
    <source>
        <dbReference type="ARBA" id="ARBA00034308"/>
    </source>
</evidence>
<evidence type="ECO:0000259" key="5">
    <source>
        <dbReference type="Pfam" id="PF12706"/>
    </source>
</evidence>
<dbReference type="Gene3D" id="3.60.15.10">
    <property type="entry name" value="Ribonuclease Z/Hydroxyacylglutathione hydrolase-like"/>
    <property type="match status" value="1"/>
</dbReference>
<proteinExistence type="inferred from homology"/>
<dbReference type="InterPro" id="IPR036866">
    <property type="entry name" value="RibonucZ/Hydroxyglut_hydro"/>
</dbReference>
<evidence type="ECO:0000256" key="3">
    <source>
        <dbReference type="ARBA" id="ARBA00034293"/>
    </source>
</evidence>
<comment type="function">
    <text evidence="3">Counteracts the host Pycsar antiviral defense system. Phosphodiesterase that enables metal-dependent hydrolysis of host cyclic nucleotide Pycsar defense signals such as cCMP and cUMP.</text>
</comment>
<organism evidence="6">
    <name type="scientific">Siphoviridae sp. ctqwY3</name>
    <dbReference type="NCBI Taxonomy" id="2827951"/>
    <lineage>
        <taxon>Viruses</taxon>
        <taxon>Duplodnaviria</taxon>
        <taxon>Heunggongvirae</taxon>
        <taxon>Uroviricota</taxon>
        <taxon>Caudoviricetes</taxon>
    </lineage>
</organism>
<name>A0A8S5S7A8_9CAUD</name>
<protein>
    <submittedName>
        <fullName evidence="6">RNaseZ</fullName>
    </submittedName>
</protein>
<dbReference type="SUPFAM" id="SSF56281">
    <property type="entry name" value="Metallo-hydrolase/oxidoreductase"/>
    <property type="match status" value="1"/>
</dbReference>
<reference evidence="6" key="1">
    <citation type="journal article" date="2021" name="Proc. Natl. Acad. Sci. U.S.A.">
        <title>A Catalog of Tens of Thousands of Viruses from Human Metagenomes Reveals Hidden Associations with Chronic Diseases.</title>
        <authorList>
            <person name="Tisza M.J."/>
            <person name="Buck C.B."/>
        </authorList>
    </citation>
    <scope>NUCLEOTIDE SEQUENCE</scope>
    <source>
        <strain evidence="6">CtqwY3</strain>
    </source>
</reference>
<dbReference type="GO" id="GO:0052170">
    <property type="term" value="P:symbiont-mediated suppression of host innate immune response"/>
    <property type="evidence" value="ECO:0007669"/>
    <property type="project" value="UniProtKB-KW"/>
</dbReference>
<dbReference type="EMBL" id="BK032541">
    <property type="protein sequence ID" value="DAF46586.1"/>
    <property type="molecule type" value="Genomic_DNA"/>
</dbReference>
<evidence type="ECO:0000256" key="2">
    <source>
        <dbReference type="ARBA" id="ARBA00023280"/>
    </source>
</evidence>
<evidence type="ECO:0000256" key="1">
    <source>
        <dbReference type="ARBA" id="ARBA00022632"/>
    </source>
</evidence>
<dbReference type="InterPro" id="IPR001279">
    <property type="entry name" value="Metallo-B-lactamas"/>
</dbReference>
<sequence length="228" mass="26629">MRKQEKSTSISYNIISTGSKGNALVLEDIILIDCGVSFTKLKEVYKKIRYVLLTHIHSDHFNKTTVRRLAIERPTLRFGCCKWLVDDLIACGVSKKNIDVYEIGNKYAYGNDLKVEPILLYHNVEQCGYRVFINGYKTIYMTDTNSVEGISAKNYDYYFVEANYTEENIEERIQAKEVLGMYCYEKDAMLNHLSKEKCDRFLLENMGESSKYEYMHVHIENKKEEKDV</sequence>
<dbReference type="Pfam" id="PF12706">
    <property type="entry name" value="Lactamase_B_2"/>
    <property type="match status" value="1"/>
</dbReference>
<keyword evidence="2" id="KW-0899">Viral immunoevasion</keyword>
<comment type="similarity">
    <text evidence="4">Belongs to the anti-Pycsar protein Apyc1 family.</text>
</comment>
<evidence type="ECO:0000313" key="6">
    <source>
        <dbReference type="EMBL" id="DAF46586.1"/>
    </source>
</evidence>
<keyword evidence="1" id="KW-1090">Inhibition of host innate immune response by virus</keyword>
<accession>A0A8S5S7A8</accession>
<feature type="domain" description="Metallo-beta-lactamase" evidence="5">
    <location>
        <begin position="30"/>
        <end position="167"/>
    </location>
</feature>